<feature type="compositionally biased region" description="Basic and acidic residues" evidence="11">
    <location>
        <begin position="324"/>
        <end position="345"/>
    </location>
</feature>
<evidence type="ECO:0000256" key="6">
    <source>
        <dbReference type="ARBA" id="ARBA00032481"/>
    </source>
</evidence>
<dbReference type="GO" id="GO:0005161">
    <property type="term" value="F:platelet-derived growth factor receptor binding"/>
    <property type="evidence" value="ECO:0007669"/>
    <property type="project" value="TreeGrafter"/>
</dbReference>
<dbReference type="GO" id="GO:0051781">
    <property type="term" value="P:positive regulation of cell division"/>
    <property type="evidence" value="ECO:0007669"/>
    <property type="project" value="UniProtKB-KW"/>
</dbReference>
<dbReference type="Proteomes" id="UP000515152">
    <property type="component" value="Chromosome 23"/>
</dbReference>
<dbReference type="Gene3D" id="2.10.90.10">
    <property type="entry name" value="Cystine-knot cytokines"/>
    <property type="match status" value="1"/>
</dbReference>
<evidence type="ECO:0000256" key="3">
    <source>
        <dbReference type="ARBA" id="ARBA00023030"/>
    </source>
</evidence>
<dbReference type="PANTHER" id="PTHR11633:SF2">
    <property type="entry name" value="PLATELET-DERIVED GROWTH FACTOR SUBUNIT B"/>
    <property type="match status" value="1"/>
</dbReference>
<feature type="compositionally biased region" description="Polar residues" evidence="11">
    <location>
        <begin position="408"/>
        <end position="418"/>
    </location>
</feature>
<comment type="subunit">
    <text evidence="9">Antiparallel homodimer; disulfide-linked. Antiparallel heterodimer with PDGFA; disulfide-linked. The PDGFB homodimer interacts with PDGFRA and PDGFRB homodimers, and with heterodimers formed by PDGFRA and PDGFRB. The heterodimer composed of PDGFA and PDGFB interacts with PDGFRB homodimers, and with heterodimers formed by PDGFRA and PDGFRB. Interacts with XLKD1. Interacts with LRP1. Interacts with SORL1 (via the N-terminal ectodomain). Interacts with CD82; this interaction inhibits PDGFB-mediated signaling pathway.</text>
</comment>
<dbReference type="GO" id="GO:0005615">
    <property type="term" value="C:extracellular space"/>
    <property type="evidence" value="ECO:0007669"/>
    <property type="project" value="TreeGrafter"/>
</dbReference>
<feature type="compositionally biased region" description="Basic residues" evidence="11">
    <location>
        <begin position="554"/>
        <end position="571"/>
    </location>
</feature>
<keyword evidence="14" id="KW-1185">Reference proteome</keyword>
<reference evidence="15" key="1">
    <citation type="submission" date="2025-08" db="UniProtKB">
        <authorList>
            <consortium name="RefSeq"/>
        </authorList>
    </citation>
    <scope>IDENTIFICATION</scope>
</reference>
<feature type="signal peptide" evidence="12">
    <location>
        <begin position="1"/>
        <end position="20"/>
    </location>
</feature>
<dbReference type="GeneID" id="105912545"/>
<dbReference type="PROSITE" id="PS50278">
    <property type="entry name" value="PDGF_2"/>
    <property type="match status" value="1"/>
</dbReference>
<evidence type="ECO:0000313" key="15">
    <source>
        <dbReference type="RefSeq" id="XP_031417107.1"/>
    </source>
</evidence>
<dbReference type="GO" id="GO:0048008">
    <property type="term" value="P:platelet-derived growth factor receptor signaling pathway"/>
    <property type="evidence" value="ECO:0007669"/>
    <property type="project" value="TreeGrafter"/>
</dbReference>
<dbReference type="Pfam" id="PF00341">
    <property type="entry name" value="PDGF"/>
    <property type="match status" value="1"/>
</dbReference>
<feature type="compositionally biased region" description="Basic and acidic residues" evidence="11">
    <location>
        <begin position="190"/>
        <end position="221"/>
    </location>
</feature>
<evidence type="ECO:0000256" key="7">
    <source>
        <dbReference type="ARBA" id="ARBA00032702"/>
    </source>
</evidence>
<evidence type="ECO:0000256" key="4">
    <source>
        <dbReference type="ARBA" id="ARBA00023246"/>
    </source>
</evidence>
<organism evidence="14 15">
    <name type="scientific">Clupea harengus</name>
    <name type="common">Atlantic herring</name>
    <dbReference type="NCBI Taxonomy" id="7950"/>
    <lineage>
        <taxon>Eukaryota</taxon>
        <taxon>Metazoa</taxon>
        <taxon>Chordata</taxon>
        <taxon>Craniata</taxon>
        <taxon>Vertebrata</taxon>
        <taxon>Euteleostomi</taxon>
        <taxon>Actinopterygii</taxon>
        <taxon>Neopterygii</taxon>
        <taxon>Teleostei</taxon>
        <taxon>Clupei</taxon>
        <taxon>Clupeiformes</taxon>
        <taxon>Clupeoidei</taxon>
        <taxon>Clupeidae</taxon>
        <taxon>Clupea</taxon>
    </lineage>
</organism>
<dbReference type="AlphaFoldDB" id="A0A6P8F1T5"/>
<dbReference type="SUPFAM" id="SSF57501">
    <property type="entry name" value="Cystine-knot cytokines"/>
    <property type="match status" value="1"/>
</dbReference>
<keyword evidence="3 10" id="KW-0339">Growth factor</keyword>
<feature type="compositionally biased region" description="Basic and acidic residues" evidence="11">
    <location>
        <begin position="278"/>
        <end position="297"/>
    </location>
</feature>
<dbReference type="GO" id="GO:0008284">
    <property type="term" value="P:positive regulation of cell population proliferation"/>
    <property type="evidence" value="ECO:0007669"/>
    <property type="project" value="TreeGrafter"/>
</dbReference>
<dbReference type="KEGG" id="char:105912545"/>
<evidence type="ECO:0000259" key="13">
    <source>
        <dbReference type="PROSITE" id="PS50278"/>
    </source>
</evidence>
<evidence type="ECO:0000313" key="14">
    <source>
        <dbReference type="Proteomes" id="UP000515152"/>
    </source>
</evidence>
<evidence type="ECO:0000256" key="8">
    <source>
        <dbReference type="ARBA" id="ARBA00046258"/>
    </source>
</evidence>
<dbReference type="PANTHER" id="PTHR11633">
    <property type="entry name" value="PLATELET-DERIVED GROWTH FACTOR"/>
    <property type="match status" value="1"/>
</dbReference>
<keyword evidence="12" id="KW-0732">Signal</keyword>
<protein>
    <recommendedName>
        <fullName evidence="2">Platelet-derived growth factor subunit B</fullName>
    </recommendedName>
    <alternativeName>
        <fullName evidence="5">PDGF-2</fullName>
    </alternativeName>
    <alternativeName>
        <fullName evidence="6">Platelet-derived growth factor B chain</fullName>
    </alternativeName>
    <alternativeName>
        <fullName evidence="7">Platelet-derived growth factor beta polypeptide</fullName>
    </alternativeName>
</protein>
<feature type="region of interest" description="Disordered" evidence="11">
    <location>
        <begin position="172"/>
        <end position="475"/>
    </location>
</feature>
<feature type="region of interest" description="Disordered" evidence="11">
    <location>
        <begin position="487"/>
        <end position="581"/>
    </location>
</feature>
<comment type="similarity">
    <text evidence="1 10">Belongs to the PDGF/VEGF growth factor family.</text>
</comment>
<evidence type="ECO:0000256" key="5">
    <source>
        <dbReference type="ARBA" id="ARBA00031888"/>
    </source>
</evidence>
<proteinExistence type="inferred from homology"/>
<feature type="chain" id="PRO_5027621095" description="Platelet-derived growth factor subunit B" evidence="12">
    <location>
        <begin position="21"/>
        <end position="581"/>
    </location>
</feature>
<dbReference type="SMART" id="SM00141">
    <property type="entry name" value="PDGF"/>
    <property type="match status" value="1"/>
</dbReference>
<feature type="domain" description="Platelet-derived growth factor (PDGF) family profile" evidence="13">
    <location>
        <begin position="73"/>
        <end position="176"/>
    </location>
</feature>
<dbReference type="InterPro" id="IPR023581">
    <property type="entry name" value="PD_growth_factor_CS"/>
</dbReference>
<evidence type="ECO:0000256" key="2">
    <source>
        <dbReference type="ARBA" id="ARBA00018117"/>
    </source>
</evidence>
<dbReference type="GO" id="GO:0008083">
    <property type="term" value="F:growth factor activity"/>
    <property type="evidence" value="ECO:0007669"/>
    <property type="project" value="UniProtKB-KW"/>
</dbReference>
<gene>
    <name evidence="15" type="primary">pdgfbb</name>
</gene>
<dbReference type="PROSITE" id="PS00249">
    <property type="entry name" value="PDGF_1"/>
    <property type="match status" value="1"/>
</dbReference>
<dbReference type="InterPro" id="IPR029034">
    <property type="entry name" value="Cystine-knot_cytokine"/>
</dbReference>
<evidence type="ECO:0000256" key="11">
    <source>
        <dbReference type="SAM" id="MobiDB-lite"/>
    </source>
</evidence>
<dbReference type="InterPro" id="IPR000072">
    <property type="entry name" value="PDGF/VEGF_dom"/>
</dbReference>
<dbReference type="FunFam" id="2.10.90.10:FF:000041">
    <property type="entry name" value="Platelet-derived growth factor beta polypeptide b"/>
    <property type="match status" value="1"/>
</dbReference>
<name>A0A6P8F1T5_CLUHA</name>
<feature type="compositionally biased region" description="Low complexity" evidence="11">
    <location>
        <begin position="513"/>
        <end position="539"/>
    </location>
</feature>
<evidence type="ECO:0000256" key="10">
    <source>
        <dbReference type="RuleBase" id="RU003818"/>
    </source>
</evidence>
<dbReference type="CTD" id="796490"/>
<dbReference type="GO" id="GO:0016020">
    <property type="term" value="C:membrane"/>
    <property type="evidence" value="ECO:0007669"/>
    <property type="project" value="InterPro"/>
</dbReference>
<dbReference type="OrthoDB" id="8878063at2759"/>
<dbReference type="GO" id="GO:0051897">
    <property type="term" value="P:positive regulation of phosphatidylinositol 3-kinase/protein kinase B signal transduction"/>
    <property type="evidence" value="ECO:0007669"/>
    <property type="project" value="TreeGrafter"/>
</dbReference>
<dbReference type="RefSeq" id="XP_031417107.1">
    <property type="nucleotide sequence ID" value="XM_031561247.2"/>
</dbReference>
<feature type="compositionally biased region" description="Basic and acidic residues" evidence="11">
    <location>
        <begin position="487"/>
        <end position="509"/>
    </location>
</feature>
<dbReference type="GO" id="GO:0030335">
    <property type="term" value="P:positive regulation of cell migration"/>
    <property type="evidence" value="ECO:0007669"/>
    <property type="project" value="TreeGrafter"/>
</dbReference>
<evidence type="ECO:0000256" key="1">
    <source>
        <dbReference type="ARBA" id="ARBA00006686"/>
    </source>
</evidence>
<evidence type="ECO:0000256" key="9">
    <source>
        <dbReference type="ARBA" id="ARBA00046967"/>
    </source>
</evidence>
<comment type="function">
    <text evidence="8">Growth factor that plays an essential role in the regulation of embryonic development, cell proliferation, cell migration, survival and chemotaxis. Potent mitogen for cells of mesenchymal origin. Required for normal proliferation and recruitment of pericytes and vascular smooth muscle cells in the central nervous system, skin, lung, heart and placenta. Required for normal blood vessel development, and for normal development of kidney glomeruli. Plays an important role in wound healing. Signaling is modulated by the formation of heterodimers with PDGFA.</text>
</comment>
<accession>A0A6P8F1T5</accession>
<evidence type="ECO:0000256" key="12">
    <source>
        <dbReference type="SAM" id="SignalP"/>
    </source>
</evidence>
<keyword evidence="4" id="KW-0497">Mitogen</keyword>
<feature type="compositionally biased region" description="Polar residues" evidence="11">
    <location>
        <begin position="266"/>
        <end position="276"/>
    </location>
</feature>
<dbReference type="CDD" id="cd00135">
    <property type="entry name" value="PDGF"/>
    <property type="match status" value="1"/>
</dbReference>
<dbReference type="GO" id="GO:0070374">
    <property type="term" value="P:positive regulation of ERK1 and ERK2 cascade"/>
    <property type="evidence" value="ECO:0007669"/>
    <property type="project" value="TreeGrafter"/>
</dbReference>
<sequence length="581" mass="65463">MSSWVSLLVLLAACVRFGDAEGDPLPAALVELVRTSPIASIEDLQLLLFSDSVEGNPDGQSTDGKHANSSYTRLPRSLDAQPAQQAQCKVRTQVTEVTRGMLDRSNADFLLWPPCVEVQRCSGCCNTKSLHCVPVLTHTRYLQVMRIQYINKRPHYDKAVVSVSDHVECRCEPAPRSAGGPKRKHRQGHKDRAGKRDQTKEELHRQDHLKHNQRFQLDDLLKGSPWQHDTSPSLKSPLRWDTGGGGAGVGEFLPPDRVNHGKKPQTHGSHNDTASVQRGEHGESVRGHRHGDDERRWGIGHPQHHLKTQGEEPQESPEGNFTKGGEERGGERGGEERGGEERGGEGHPITTQIPHTVEHRHDLSKMAAASKLAHGQSVREETNQSAVHRLSPTQRHELNQSEDDNQNHKTAQANQTLGQRVRPTEVTNHSREHKDNLTQITNQWTEHRPSPTELTNHRPTGNEMPGEAKLAEERERLAEEKRELLLLHRRLDEEKERLKRRREEEEDRRLHHTTTTRTDTTAPTSTTTATATATTTTPAHHPRAPPRPPPRPHPQPHPKPPRKRKKQRNRISKAAMRAMLM</sequence>